<name>F2BFI7_9NEIS</name>
<dbReference type="HOGENOM" id="CLU_3219022_0_0_4"/>
<reference evidence="1 2" key="1">
    <citation type="submission" date="2011-02" db="EMBL/GenBank/DDBJ databases">
        <authorList>
            <person name="Muzny D."/>
            <person name="Qin X."/>
            <person name="Deng J."/>
            <person name="Jiang H."/>
            <person name="Liu Y."/>
            <person name="Qu J."/>
            <person name="Song X.-Z."/>
            <person name="Zhang L."/>
            <person name="Thornton R."/>
            <person name="Coyle M."/>
            <person name="Francisco L."/>
            <person name="Jackson L."/>
            <person name="Javaid M."/>
            <person name="Korchina V."/>
            <person name="Kovar C."/>
            <person name="Mata R."/>
            <person name="Mathew T."/>
            <person name="Ngo R."/>
            <person name="Nguyen L."/>
            <person name="Nguyen N."/>
            <person name="Okwuonu G."/>
            <person name="Ongeri F."/>
            <person name="Pham C."/>
            <person name="Simmons D."/>
            <person name="Wilczek-Boney K."/>
            <person name="Hale W."/>
            <person name="Jakkamsetti A."/>
            <person name="Pham P."/>
            <person name="Ruth R."/>
            <person name="San Lucas F."/>
            <person name="Warren J."/>
            <person name="Zhang J."/>
            <person name="Zhao Z."/>
            <person name="Zhou C."/>
            <person name="Zhu D."/>
            <person name="Lee S."/>
            <person name="Bess C."/>
            <person name="Blankenburg K."/>
            <person name="Forbes L."/>
            <person name="Fu Q."/>
            <person name="Gubbala S."/>
            <person name="Hirani K."/>
            <person name="Jayaseelan J.C."/>
            <person name="Lara F."/>
            <person name="Munidasa M."/>
            <person name="Palculict T."/>
            <person name="Patil S."/>
            <person name="Pu L.-L."/>
            <person name="Saada N."/>
            <person name="Tang L."/>
            <person name="Weissenberger G."/>
            <person name="Zhu Y."/>
            <person name="Hemphill L."/>
            <person name="Shang Y."/>
            <person name="Youmans B."/>
            <person name="Ayvaz T."/>
            <person name="Ross M."/>
            <person name="Santibanez J."/>
            <person name="Aqrawi P."/>
            <person name="Gross S."/>
            <person name="Joshi V."/>
            <person name="Fowler G."/>
            <person name="Nazareth L."/>
            <person name="Reid J."/>
            <person name="Worley K."/>
            <person name="Petrosino J."/>
            <person name="Highlander S."/>
            <person name="Gibbs R."/>
        </authorList>
    </citation>
    <scope>NUCLEOTIDE SEQUENCE [LARGE SCALE GENOMIC DNA]</scope>
    <source>
        <strain evidence="1 2">ATCC BAA-1200</strain>
    </source>
</reference>
<keyword evidence="2" id="KW-1185">Reference proteome</keyword>
<dbReference type="AlphaFoldDB" id="F2BFI7"/>
<gene>
    <name evidence="1" type="ORF">HMPREF9123_2494</name>
</gene>
<evidence type="ECO:0000313" key="2">
    <source>
        <dbReference type="Proteomes" id="UP000004105"/>
    </source>
</evidence>
<dbReference type="Proteomes" id="UP000004105">
    <property type="component" value="Unassembled WGS sequence"/>
</dbReference>
<organism evidence="1 2">
    <name type="scientific">Neisseria bacilliformis ATCC BAA-1200</name>
    <dbReference type="NCBI Taxonomy" id="888742"/>
    <lineage>
        <taxon>Bacteria</taxon>
        <taxon>Pseudomonadati</taxon>
        <taxon>Pseudomonadota</taxon>
        <taxon>Betaproteobacteria</taxon>
        <taxon>Neisseriales</taxon>
        <taxon>Neisseriaceae</taxon>
        <taxon>Neisseria</taxon>
    </lineage>
</organism>
<proteinExistence type="predicted"/>
<evidence type="ECO:0000313" key="1">
    <source>
        <dbReference type="EMBL" id="EGF08677.1"/>
    </source>
</evidence>
<protein>
    <submittedName>
        <fullName evidence="1">Uncharacterized protein</fullName>
    </submittedName>
</protein>
<dbReference type="EMBL" id="AFAY01000049">
    <property type="protein sequence ID" value="EGF08677.1"/>
    <property type="molecule type" value="Genomic_DNA"/>
</dbReference>
<sequence>MKTVRGRLKAHCHAFRRPEIFAGWPVMISDLFPRFADTDNKKAV</sequence>
<accession>F2BFI7</accession>
<comment type="caution">
    <text evidence="1">The sequence shown here is derived from an EMBL/GenBank/DDBJ whole genome shotgun (WGS) entry which is preliminary data.</text>
</comment>